<name>A0A6J5M307_9CAUD</name>
<evidence type="ECO:0000313" key="1">
    <source>
        <dbReference type="EMBL" id="CAB4141144.1"/>
    </source>
</evidence>
<dbReference type="EMBL" id="LR796387">
    <property type="protein sequence ID" value="CAB4141144.1"/>
    <property type="molecule type" value="Genomic_DNA"/>
</dbReference>
<proteinExistence type="predicted"/>
<dbReference type="Pfam" id="PF16677">
    <property type="entry name" value="GP3_package"/>
    <property type="match status" value="1"/>
</dbReference>
<accession>A0A6J5M307</accession>
<dbReference type="InterPro" id="IPR032066">
    <property type="entry name" value="GP3_package"/>
</dbReference>
<sequence length="124" mass="13643">MPAGRPSKLTPEIVKTAHDYLQHYEKHGDVIPSAAGLAVVCQVSEQTVYNWDCEENPQFFGLLAKLKTKQQQVLITKGLTGDFNAAITKLVLAKHGYHERVEQSGPDGGPIKTDNTWTIKVVDA</sequence>
<reference evidence="1" key="1">
    <citation type="submission" date="2020-04" db="EMBL/GenBank/DDBJ databases">
        <authorList>
            <person name="Chiriac C."/>
            <person name="Salcher M."/>
            <person name="Ghai R."/>
            <person name="Kavagutti S V."/>
        </authorList>
    </citation>
    <scope>NUCLEOTIDE SEQUENCE</scope>
</reference>
<organism evidence="1">
    <name type="scientific">uncultured Caudovirales phage</name>
    <dbReference type="NCBI Taxonomy" id="2100421"/>
    <lineage>
        <taxon>Viruses</taxon>
        <taxon>Duplodnaviria</taxon>
        <taxon>Heunggongvirae</taxon>
        <taxon>Uroviricota</taxon>
        <taxon>Caudoviricetes</taxon>
        <taxon>Peduoviridae</taxon>
        <taxon>Maltschvirus</taxon>
        <taxon>Maltschvirus maltsch</taxon>
    </lineage>
</organism>
<protein>
    <submittedName>
        <fullName evidence="1">DNA-packaging protein gp3</fullName>
    </submittedName>
</protein>
<gene>
    <name evidence="1" type="ORF">UFOVP412_40</name>
</gene>